<dbReference type="AlphaFoldDB" id="A0A9X3ASK7"/>
<evidence type="ECO:0000313" key="3">
    <source>
        <dbReference type="Proteomes" id="UP001147830"/>
    </source>
</evidence>
<keyword evidence="3" id="KW-1185">Reference proteome</keyword>
<evidence type="ECO:0000313" key="2">
    <source>
        <dbReference type="EMBL" id="MCT7360109.1"/>
    </source>
</evidence>
<dbReference type="EMBL" id="JAOANI010000022">
    <property type="protein sequence ID" value="MCT7360109.1"/>
    <property type="molecule type" value="Genomic_DNA"/>
</dbReference>
<proteinExistence type="predicted"/>
<accession>A0A9X3ASK7</accession>
<evidence type="ECO:0000256" key="1">
    <source>
        <dbReference type="SAM" id="SignalP"/>
    </source>
</evidence>
<gene>
    <name evidence="2" type="ORF">NYR02_13895</name>
</gene>
<keyword evidence="1" id="KW-0732">Signal</keyword>
<sequence>MLLLLGILTTATAHAAPVTISSALPSQKTSTTPAQPLADGFYVFQQRYAEHPHMPGILLDTEIKQGKIYLTNNDRAGVFPLGLIDEGELYWHPRSGQWIIVNSAQDKSATEVGGCSDGPVMVDLQQRIYWTC</sequence>
<reference evidence="2" key="1">
    <citation type="journal article" date="2022" name="Front. Microbiol.">
        <title>Genome-based taxonomic rearrangement of Oceanobacter-related bacteria including the description of Thalassolituus hydrocarbonoclasticus sp. nov. and Thalassolituus pacificus sp. nov. and emended description of the genus Thalassolituus.</title>
        <authorList>
            <person name="Dong C."/>
            <person name="Wei L."/>
            <person name="Wang J."/>
            <person name="Lai Q."/>
            <person name="Huang Z."/>
            <person name="Shao Z."/>
        </authorList>
    </citation>
    <scope>NUCLEOTIDE SEQUENCE</scope>
    <source>
        <strain evidence="2">59MF3M-4</strain>
    </source>
</reference>
<comment type="caution">
    <text evidence="2">The sequence shown here is derived from an EMBL/GenBank/DDBJ whole genome shotgun (WGS) entry which is preliminary data.</text>
</comment>
<dbReference type="RefSeq" id="WP_260976953.1">
    <property type="nucleotide sequence ID" value="NZ_JAOANI010000022.1"/>
</dbReference>
<reference evidence="2" key="2">
    <citation type="submission" date="2022-08" db="EMBL/GenBank/DDBJ databases">
        <authorList>
            <person name="Dong C."/>
        </authorList>
    </citation>
    <scope>NUCLEOTIDE SEQUENCE</scope>
    <source>
        <strain evidence="2">59MF3M-4</strain>
    </source>
</reference>
<feature type="chain" id="PRO_5040981944" evidence="1">
    <location>
        <begin position="16"/>
        <end position="132"/>
    </location>
</feature>
<protein>
    <submittedName>
        <fullName evidence="2">Uncharacterized protein</fullName>
    </submittedName>
</protein>
<dbReference type="Proteomes" id="UP001147830">
    <property type="component" value="Unassembled WGS sequence"/>
</dbReference>
<name>A0A9X3ASK7_9GAMM</name>
<organism evidence="2 3">
    <name type="scientific">Thalassolituus pacificus</name>
    <dbReference type="NCBI Taxonomy" id="2975440"/>
    <lineage>
        <taxon>Bacteria</taxon>
        <taxon>Pseudomonadati</taxon>
        <taxon>Pseudomonadota</taxon>
        <taxon>Gammaproteobacteria</taxon>
        <taxon>Oceanospirillales</taxon>
        <taxon>Oceanospirillaceae</taxon>
        <taxon>Thalassolituus</taxon>
    </lineage>
</organism>
<feature type="signal peptide" evidence="1">
    <location>
        <begin position="1"/>
        <end position="15"/>
    </location>
</feature>